<dbReference type="Pfam" id="PF02239">
    <property type="entry name" value="Cytochrom_D1"/>
    <property type="match status" value="1"/>
</dbReference>
<organism evidence="1 2">
    <name type="scientific">Pseudomonas mandelii PD30</name>
    <dbReference type="NCBI Taxonomy" id="1419583"/>
    <lineage>
        <taxon>Bacteria</taxon>
        <taxon>Pseudomonadati</taxon>
        <taxon>Pseudomonadota</taxon>
        <taxon>Gammaproteobacteria</taxon>
        <taxon>Pseudomonadales</taxon>
        <taxon>Pseudomonadaceae</taxon>
        <taxon>Pseudomonas</taxon>
    </lineage>
</organism>
<dbReference type="Gene3D" id="2.130.10.10">
    <property type="entry name" value="YVTN repeat-like/Quinoprotein amine dehydrogenase"/>
    <property type="match status" value="2"/>
</dbReference>
<dbReference type="PANTHER" id="PTHR47197">
    <property type="entry name" value="PROTEIN NIRF"/>
    <property type="match status" value="1"/>
</dbReference>
<reference evidence="1 2" key="1">
    <citation type="submission" date="2013-12" db="EMBL/GenBank/DDBJ databases">
        <authorList>
            <person name="Formusa P.A."/>
            <person name="Habash M."/>
            <person name="Lee H."/>
            <person name="Trevors J.T."/>
        </authorList>
    </citation>
    <scope>NUCLEOTIDE SEQUENCE [LARGE SCALE GENOMIC DNA]</scope>
    <source>
        <strain evidence="1 2">PD30</strain>
    </source>
</reference>
<dbReference type="EMBL" id="AZQQ01000072">
    <property type="protein sequence ID" value="KDD69256.1"/>
    <property type="molecule type" value="Genomic_DNA"/>
</dbReference>
<sequence length="762" mass="80540">MVTYTWTGEVTGKKENSIPLTALSKDKDVPFSLNAAFVAEHIEPNRGKKVSASYRIWRAATNETSYSNALEFVVGEAASLDPPTIESVKGSPSGVEIPPGGTTVETAVTLSGTASKGQKVDVLDGINSKGQATADPVTGIWTLPVSGLSATLHSFTAKALYGTGPTSAVRTLTVTVVVPAITSVKDSKGTEIPKNGTTADRNVTLTGTALPNQEIEIYNNGISTGGRARANGSGVWTRGLVSMPLGDCNLTAKANYVGGPESTAWKIVVVIVPAITSIKDSKGIEIPKNGITADRNVTLTGTALPNQEVEIYNNRITTGSKARANGSGVWTRELVAMPLGDCNLTAKANYVGGPESTAWKIVVVVPASKLTFTNGPYLIAPGGRVKDIQLALRTYEGDRPIANEPVVFLLPPGFVYADGGSGEREFKTDTEGCVLVSGVKGATTPGSFSLTAVHGSTRTMAELTITKRPIFGATPTDQKGRSVAISPDGTRVYVYSPDNMSVIDPLSLNVLDNFPTNTSSSKMLMGPNGVYIYTYDGQGNASRAFQVFDRAARQLLKNIPTAGSTSGLAASPNNSRIYVSLLGSRVISVIDTAKYTVLANIPVGIAPFDLAVSPDGRRLYAMLFVDSASSKIAVIDTEKLTVLLTFPVKGQINTLVAHPDGRRLYTTSFDREILVFNTTTHTLEKSIKIEAYPSQGVFSPSGRYLYLNHASGNFITVIDTNDDTPSKIPTPHYAYSIALSPDGSCLYAVYPGRFAAVATGIQ</sequence>
<accession>A0A059L4W4</accession>
<dbReference type="InterPro" id="IPR001680">
    <property type="entry name" value="WD40_rpt"/>
</dbReference>
<dbReference type="SMART" id="SM00320">
    <property type="entry name" value="WD40"/>
    <property type="match status" value="3"/>
</dbReference>
<dbReference type="eggNOG" id="COG2931">
    <property type="taxonomic scope" value="Bacteria"/>
</dbReference>
<dbReference type="InterPro" id="IPR011048">
    <property type="entry name" value="Haem_d1_sf"/>
</dbReference>
<evidence type="ECO:0008006" key="3">
    <source>
        <dbReference type="Google" id="ProtNLM"/>
    </source>
</evidence>
<proteinExistence type="predicted"/>
<dbReference type="AlphaFoldDB" id="A0A059L4W4"/>
<evidence type="ECO:0000313" key="1">
    <source>
        <dbReference type="EMBL" id="KDD69256.1"/>
    </source>
</evidence>
<name>A0A059L4W4_9PSED</name>
<dbReference type="Gene3D" id="2.60.40.10">
    <property type="entry name" value="Immunoglobulins"/>
    <property type="match status" value="1"/>
</dbReference>
<dbReference type="InterPro" id="IPR015943">
    <property type="entry name" value="WD40/YVTN_repeat-like_dom_sf"/>
</dbReference>
<dbReference type="PANTHER" id="PTHR47197:SF3">
    <property type="entry name" value="DIHYDRO-HEME D1 DEHYDROGENASE"/>
    <property type="match status" value="1"/>
</dbReference>
<dbReference type="RefSeq" id="WP_050482797.1">
    <property type="nucleotide sequence ID" value="NZ_AZQQ01000072.1"/>
</dbReference>
<dbReference type="eggNOG" id="COG3391">
    <property type="taxonomic scope" value="Bacteria"/>
</dbReference>
<dbReference type="InterPro" id="IPR011964">
    <property type="entry name" value="YVTN_b-propeller_repeat"/>
</dbReference>
<dbReference type="InterPro" id="IPR013783">
    <property type="entry name" value="Ig-like_fold"/>
</dbReference>
<evidence type="ECO:0000313" key="2">
    <source>
        <dbReference type="Proteomes" id="UP000026739"/>
    </source>
</evidence>
<gene>
    <name evidence="1" type="ORF">V466_09895</name>
</gene>
<dbReference type="SUPFAM" id="SSF51004">
    <property type="entry name" value="C-terminal (heme d1) domain of cytochrome cd1-nitrite reductase"/>
    <property type="match status" value="1"/>
</dbReference>
<dbReference type="InterPro" id="IPR051200">
    <property type="entry name" value="Host-pathogen_enzymatic-act"/>
</dbReference>
<protein>
    <recommendedName>
        <fullName evidence="3">Bacterial Ig-like domain-containing protein</fullName>
    </recommendedName>
</protein>
<dbReference type="NCBIfam" id="TIGR02276">
    <property type="entry name" value="beta_rpt_yvtn"/>
    <property type="match status" value="1"/>
</dbReference>
<dbReference type="Proteomes" id="UP000026739">
    <property type="component" value="Unassembled WGS sequence"/>
</dbReference>
<comment type="caution">
    <text evidence="1">The sequence shown here is derived from an EMBL/GenBank/DDBJ whole genome shotgun (WGS) entry which is preliminary data.</text>
</comment>